<dbReference type="Gene3D" id="2.60.120.10">
    <property type="entry name" value="Jelly Rolls"/>
    <property type="match status" value="1"/>
</dbReference>
<dbReference type="Pfam" id="PF07883">
    <property type="entry name" value="Cupin_2"/>
    <property type="match status" value="1"/>
</dbReference>
<dbReference type="AlphaFoldDB" id="A0A8J8PES7"/>
<evidence type="ECO:0000313" key="3">
    <source>
        <dbReference type="Proteomes" id="UP000752814"/>
    </source>
</evidence>
<accession>A0A8J8PES7</accession>
<dbReference type="InterPro" id="IPR011051">
    <property type="entry name" value="RmlC_Cupin_sf"/>
</dbReference>
<dbReference type="InterPro" id="IPR014710">
    <property type="entry name" value="RmlC-like_jellyroll"/>
</dbReference>
<dbReference type="InterPro" id="IPR013096">
    <property type="entry name" value="Cupin_2"/>
</dbReference>
<protein>
    <recommendedName>
        <fullName evidence="1">Cupin type-2 domain-containing protein</fullName>
    </recommendedName>
</protein>
<dbReference type="EMBL" id="LVVT01000001">
    <property type="protein sequence ID" value="TQS84779.1"/>
    <property type="molecule type" value="Genomic_DNA"/>
</dbReference>
<proteinExistence type="predicted"/>
<gene>
    <name evidence="2" type="ORF">A3207_01755</name>
</gene>
<name>A0A8J8PES7_9ARCH</name>
<dbReference type="SUPFAM" id="SSF51182">
    <property type="entry name" value="RmlC-like cupins"/>
    <property type="match status" value="1"/>
</dbReference>
<evidence type="ECO:0000259" key="1">
    <source>
        <dbReference type="Pfam" id="PF07883"/>
    </source>
</evidence>
<dbReference type="GeneID" id="41323191"/>
<organism evidence="2 3">
    <name type="scientific">Candidatus Methanomassiliicoccus intestinalis</name>
    <dbReference type="NCBI Taxonomy" id="1406512"/>
    <lineage>
        <taxon>Archaea</taxon>
        <taxon>Methanobacteriati</taxon>
        <taxon>Thermoplasmatota</taxon>
        <taxon>Thermoplasmata</taxon>
        <taxon>Methanomassiliicoccales</taxon>
        <taxon>Methanomassiliicoccaceae</taxon>
        <taxon>Methanomassiliicoccus</taxon>
    </lineage>
</organism>
<dbReference type="Proteomes" id="UP000752814">
    <property type="component" value="Unassembled WGS sequence"/>
</dbReference>
<comment type="caution">
    <text evidence="2">The sequence shown here is derived from an EMBL/GenBank/DDBJ whole genome shotgun (WGS) entry which is preliminary data.</text>
</comment>
<sequence>MKHFKCNNFEWIEGRGYKKKRLPVSNTLPAEVDFIQEVRFSKGSSMPDHYHKKQTEIFYALAAGYMIINDSEIIISQGDTIVCEPGDVHGIPEIKDDFGFLVLKINYEENDTIWL</sequence>
<reference evidence="2" key="1">
    <citation type="submission" date="2016-03" db="EMBL/GenBank/DDBJ databases">
        <authorList>
            <person name="Borrel G."/>
            <person name="Mccann A."/>
            <person name="O'Toole P.W."/>
        </authorList>
    </citation>
    <scope>NUCLEOTIDE SEQUENCE</scope>
    <source>
        <strain evidence="2">183</strain>
    </source>
</reference>
<evidence type="ECO:0000313" key="2">
    <source>
        <dbReference type="EMBL" id="TQS84779.1"/>
    </source>
</evidence>
<dbReference type="RefSeq" id="WP_020448662.1">
    <property type="nucleotide sequence ID" value="NZ_CAYAYE010000015.1"/>
</dbReference>
<feature type="domain" description="Cupin type-2" evidence="1">
    <location>
        <begin position="38"/>
        <end position="91"/>
    </location>
</feature>